<keyword evidence="2 3" id="KW-0040">ANK repeat</keyword>
<dbReference type="PANTHER" id="PTHR24171">
    <property type="entry name" value="ANKYRIN REPEAT DOMAIN-CONTAINING PROTEIN 39-RELATED"/>
    <property type="match status" value="1"/>
</dbReference>
<feature type="repeat" description="ANK" evidence="3">
    <location>
        <begin position="106"/>
        <end position="138"/>
    </location>
</feature>
<keyword evidence="5" id="KW-1185">Reference proteome</keyword>
<reference evidence="4 5" key="1">
    <citation type="submission" date="2024-07" db="EMBL/GenBank/DDBJ databases">
        <title>Section-level genome sequencing and comparative genomics of Aspergillus sections Usti and Cavernicolus.</title>
        <authorList>
            <consortium name="Lawrence Berkeley National Laboratory"/>
            <person name="Nybo J.L."/>
            <person name="Vesth T.C."/>
            <person name="Theobald S."/>
            <person name="Frisvad J.C."/>
            <person name="Larsen T.O."/>
            <person name="Kjaerboelling I."/>
            <person name="Rothschild-Mancinelli K."/>
            <person name="Lyhne E.K."/>
            <person name="Kogle M.E."/>
            <person name="Barry K."/>
            <person name="Clum A."/>
            <person name="Na H."/>
            <person name="Ledsgaard L."/>
            <person name="Lin J."/>
            <person name="Lipzen A."/>
            <person name="Kuo A."/>
            <person name="Riley R."/>
            <person name="Mondo S."/>
            <person name="Labutti K."/>
            <person name="Haridas S."/>
            <person name="Pangalinan J."/>
            <person name="Salamov A.A."/>
            <person name="Simmons B.A."/>
            <person name="Magnuson J.K."/>
            <person name="Chen J."/>
            <person name="Drula E."/>
            <person name="Henrissat B."/>
            <person name="Wiebenga A."/>
            <person name="Lubbers R.J."/>
            <person name="Gomes A.C."/>
            <person name="Makela M.R."/>
            <person name="Stajich J."/>
            <person name="Grigoriev I.V."/>
            <person name="Mortensen U.H."/>
            <person name="De Vries R.P."/>
            <person name="Baker S.E."/>
            <person name="Andersen M.R."/>
        </authorList>
    </citation>
    <scope>NUCLEOTIDE SEQUENCE [LARGE SCALE GENOMIC DNA]</scope>
    <source>
        <strain evidence="4 5">CBS 209.92</strain>
    </source>
</reference>
<gene>
    <name evidence="4" type="ORF">BJX66DRAFT_333659</name>
</gene>
<dbReference type="PROSITE" id="PS50297">
    <property type="entry name" value="ANK_REP_REGION"/>
    <property type="match status" value="1"/>
</dbReference>
<protein>
    <submittedName>
        <fullName evidence="4">Ankyrin repeat-containing domain protein</fullName>
    </submittedName>
</protein>
<accession>A0ABR4GIV2</accession>
<dbReference type="EMBL" id="JBFTWV010000010">
    <property type="protein sequence ID" value="KAL2798985.1"/>
    <property type="molecule type" value="Genomic_DNA"/>
</dbReference>
<evidence type="ECO:0000313" key="5">
    <source>
        <dbReference type="Proteomes" id="UP001610563"/>
    </source>
</evidence>
<evidence type="ECO:0000256" key="3">
    <source>
        <dbReference type="PROSITE-ProRule" id="PRU00023"/>
    </source>
</evidence>
<dbReference type="SUPFAM" id="SSF48403">
    <property type="entry name" value="Ankyrin repeat"/>
    <property type="match status" value="1"/>
</dbReference>
<dbReference type="InterPro" id="IPR036770">
    <property type="entry name" value="Ankyrin_rpt-contain_sf"/>
</dbReference>
<evidence type="ECO:0000256" key="2">
    <source>
        <dbReference type="ARBA" id="ARBA00023043"/>
    </source>
</evidence>
<dbReference type="PROSITE" id="PS50088">
    <property type="entry name" value="ANK_REPEAT"/>
    <property type="match status" value="1"/>
</dbReference>
<comment type="caution">
    <text evidence="4">The sequence shown here is derived from an EMBL/GenBank/DDBJ whole genome shotgun (WGS) entry which is preliminary data.</text>
</comment>
<dbReference type="Proteomes" id="UP001610563">
    <property type="component" value="Unassembled WGS sequence"/>
</dbReference>
<dbReference type="InterPro" id="IPR002110">
    <property type="entry name" value="Ankyrin_rpt"/>
</dbReference>
<evidence type="ECO:0000256" key="1">
    <source>
        <dbReference type="ARBA" id="ARBA00022737"/>
    </source>
</evidence>
<proteinExistence type="predicted"/>
<dbReference type="Pfam" id="PF12796">
    <property type="entry name" value="Ank_2"/>
    <property type="match status" value="1"/>
</dbReference>
<dbReference type="SMART" id="SM00248">
    <property type="entry name" value="ANK"/>
    <property type="match status" value="2"/>
</dbReference>
<organism evidence="4 5">
    <name type="scientific">Aspergillus keveii</name>
    <dbReference type="NCBI Taxonomy" id="714993"/>
    <lineage>
        <taxon>Eukaryota</taxon>
        <taxon>Fungi</taxon>
        <taxon>Dikarya</taxon>
        <taxon>Ascomycota</taxon>
        <taxon>Pezizomycotina</taxon>
        <taxon>Eurotiomycetes</taxon>
        <taxon>Eurotiomycetidae</taxon>
        <taxon>Eurotiales</taxon>
        <taxon>Aspergillaceae</taxon>
        <taxon>Aspergillus</taxon>
        <taxon>Aspergillus subgen. Nidulantes</taxon>
    </lineage>
</organism>
<name>A0ABR4GIV2_9EURO</name>
<evidence type="ECO:0000313" key="4">
    <source>
        <dbReference type="EMBL" id="KAL2798985.1"/>
    </source>
</evidence>
<dbReference type="Gene3D" id="1.25.40.20">
    <property type="entry name" value="Ankyrin repeat-containing domain"/>
    <property type="match status" value="1"/>
</dbReference>
<keyword evidence="1" id="KW-0677">Repeat</keyword>
<sequence length="164" mass="18133">MDAAERKTVVKREMHNAGARWELRYDVVQVLLGLDEARTPDEQHMYIVEGIYGAIKQNRISLVARLIADTTDLDLETPVQRTMEDPPEICSMLLDQGVDVNRDAHQGATPLHYAASNGNSKTVQLLLDRGAIIEAADDAEYTPLNVAAEENMADTLVVFAGQWG</sequence>